<protein>
    <submittedName>
        <fullName evidence="1">Uncharacterized protein</fullName>
    </submittedName>
</protein>
<gene>
    <name evidence="1" type="ORF">LSTR_LSTR014084</name>
</gene>
<sequence length="89" mass="10165">MWRLQRSRLRSSISWLDTSSYVWNQNTCIGSVAGSPKQSKGVQSRLDRITPNGEWSTFFFDQLTMHSMATAQFRISTLASNSLSRLIFS</sequence>
<name>A0A482XHA5_LAOST</name>
<dbReference type="EMBL" id="QKKF02009388">
    <property type="protein sequence ID" value="RZF45286.1"/>
    <property type="molecule type" value="Genomic_DNA"/>
</dbReference>
<organism evidence="1 2">
    <name type="scientific">Laodelphax striatellus</name>
    <name type="common">Small brown planthopper</name>
    <name type="synonym">Delphax striatella</name>
    <dbReference type="NCBI Taxonomy" id="195883"/>
    <lineage>
        <taxon>Eukaryota</taxon>
        <taxon>Metazoa</taxon>
        <taxon>Ecdysozoa</taxon>
        <taxon>Arthropoda</taxon>
        <taxon>Hexapoda</taxon>
        <taxon>Insecta</taxon>
        <taxon>Pterygota</taxon>
        <taxon>Neoptera</taxon>
        <taxon>Paraneoptera</taxon>
        <taxon>Hemiptera</taxon>
        <taxon>Auchenorrhyncha</taxon>
        <taxon>Fulgoroidea</taxon>
        <taxon>Delphacidae</taxon>
        <taxon>Criomorphinae</taxon>
        <taxon>Laodelphax</taxon>
    </lineage>
</organism>
<evidence type="ECO:0000313" key="1">
    <source>
        <dbReference type="EMBL" id="RZF45286.1"/>
    </source>
</evidence>
<dbReference type="InParanoid" id="A0A482XHA5"/>
<dbReference type="Proteomes" id="UP000291343">
    <property type="component" value="Unassembled WGS sequence"/>
</dbReference>
<accession>A0A482XHA5</accession>
<reference evidence="1 2" key="1">
    <citation type="journal article" date="2017" name="Gigascience">
        <title>Genome sequence of the small brown planthopper, Laodelphax striatellus.</title>
        <authorList>
            <person name="Zhu J."/>
            <person name="Jiang F."/>
            <person name="Wang X."/>
            <person name="Yang P."/>
            <person name="Bao Y."/>
            <person name="Zhao W."/>
            <person name="Wang W."/>
            <person name="Lu H."/>
            <person name="Wang Q."/>
            <person name="Cui N."/>
            <person name="Li J."/>
            <person name="Chen X."/>
            <person name="Luo L."/>
            <person name="Yu J."/>
            <person name="Kang L."/>
            <person name="Cui F."/>
        </authorList>
    </citation>
    <scope>NUCLEOTIDE SEQUENCE [LARGE SCALE GENOMIC DNA]</scope>
    <source>
        <strain evidence="1">Lst14</strain>
    </source>
</reference>
<evidence type="ECO:0000313" key="2">
    <source>
        <dbReference type="Proteomes" id="UP000291343"/>
    </source>
</evidence>
<proteinExistence type="predicted"/>
<keyword evidence="2" id="KW-1185">Reference proteome</keyword>
<dbReference type="AlphaFoldDB" id="A0A482XHA5"/>
<comment type="caution">
    <text evidence="1">The sequence shown here is derived from an EMBL/GenBank/DDBJ whole genome shotgun (WGS) entry which is preliminary data.</text>
</comment>